<dbReference type="InterPro" id="IPR023214">
    <property type="entry name" value="HAD_sf"/>
</dbReference>
<dbReference type="EC" id="7.2.2.10" evidence="18"/>
<keyword evidence="17 18" id="KW-0472">Membrane</keyword>
<accession>A0A672NGQ4</accession>
<protein>
    <recommendedName>
        <fullName evidence="18">Calcium-transporting ATPase</fullName>
        <ecNumber evidence="18">7.2.2.10</ecNumber>
    </recommendedName>
</protein>
<dbReference type="InterPro" id="IPR001757">
    <property type="entry name" value="P_typ_ATPase"/>
</dbReference>
<keyword evidence="4" id="KW-1003">Cell membrane</keyword>
<dbReference type="FunFam" id="3.40.1110.10:FF:000032">
    <property type="entry name" value="Calcium-transporting ATPase"/>
    <property type="match status" value="1"/>
</dbReference>
<dbReference type="PROSITE" id="PS00154">
    <property type="entry name" value="ATPASE_E1_E2"/>
    <property type="match status" value="1"/>
</dbReference>
<dbReference type="NCBIfam" id="TIGR01517">
    <property type="entry name" value="ATPase-IIB_Ca"/>
    <property type="match status" value="1"/>
</dbReference>
<dbReference type="NCBIfam" id="TIGR01494">
    <property type="entry name" value="ATPase_P-type"/>
    <property type="match status" value="3"/>
</dbReference>
<comment type="subcellular location">
    <subcellularLocation>
        <location evidence="1">Cell membrane</location>
        <topology evidence="1">Multi-pass membrane protein</topology>
    </subcellularLocation>
    <subcellularLocation>
        <location evidence="18">Membrane</location>
        <topology evidence="18">Multi-pass membrane protein</topology>
    </subcellularLocation>
</comment>
<dbReference type="InterPro" id="IPR059000">
    <property type="entry name" value="ATPase_P-type_domA"/>
</dbReference>
<feature type="region of interest" description="Disordered" evidence="20">
    <location>
        <begin position="1158"/>
        <end position="1203"/>
    </location>
</feature>
<evidence type="ECO:0000256" key="9">
    <source>
        <dbReference type="ARBA" id="ARBA00022741"/>
    </source>
</evidence>
<dbReference type="InterPro" id="IPR008250">
    <property type="entry name" value="ATPase_P-typ_transduc_dom_A_sf"/>
</dbReference>
<keyword evidence="12" id="KW-0460">Magnesium</keyword>
<keyword evidence="6 18" id="KW-0109">Calcium transport</keyword>
<evidence type="ECO:0000256" key="19">
    <source>
        <dbReference type="SAM" id="Coils"/>
    </source>
</evidence>
<dbReference type="SUPFAM" id="SSF56784">
    <property type="entry name" value="HAD-like"/>
    <property type="match status" value="1"/>
</dbReference>
<dbReference type="PANTHER" id="PTHR24093:SF284">
    <property type="entry name" value="PLASMA MEMBRANE CALCIUM-TRANSPORTING ATPASE 3"/>
    <property type="match status" value="1"/>
</dbReference>
<dbReference type="SFLD" id="SFLDG00002">
    <property type="entry name" value="C1.7:_P-type_atpase_like"/>
    <property type="match status" value="1"/>
</dbReference>
<keyword evidence="5" id="KW-0597">Phosphoprotein</keyword>
<dbReference type="SMART" id="SM00831">
    <property type="entry name" value="Cation_ATPase_N"/>
    <property type="match status" value="1"/>
</dbReference>
<dbReference type="Pfam" id="PF00689">
    <property type="entry name" value="Cation_ATPase_C"/>
    <property type="match status" value="1"/>
</dbReference>
<dbReference type="Proteomes" id="UP000472262">
    <property type="component" value="Unassembled WGS sequence"/>
</dbReference>
<evidence type="ECO:0000256" key="16">
    <source>
        <dbReference type="ARBA" id="ARBA00023065"/>
    </source>
</evidence>
<dbReference type="SFLD" id="SFLDF00027">
    <property type="entry name" value="p-type_atpase"/>
    <property type="match status" value="1"/>
</dbReference>
<dbReference type="Gene3D" id="3.40.50.1000">
    <property type="entry name" value="HAD superfamily/HAD-like"/>
    <property type="match status" value="1"/>
</dbReference>
<evidence type="ECO:0000256" key="6">
    <source>
        <dbReference type="ARBA" id="ARBA00022568"/>
    </source>
</evidence>
<keyword evidence="8" id="KW-0479">Metal-binding</keyword>
<dbReference type="FunFam" id="1.20.1110.10:FF:000001">
    <property type="entry name" value="Calcium-transporting ATPase"/>
    <property type="match status" value="1"/>
</dbReference>
<organism evidence="22 23">
    <name type="scientific">Sinocyclocheilus grahami</name>
    <name type="common">Dianchi golden-line fish</name>
    <name type="synonym">Barbus grahami</name>
    <dbReference type="NCBI Taxonomy" id="75366"/>
    <lineage>
        <taxon>Eukaryota</taxon>
        <taxon>Metazoa</taxon>
        <taxon>Chordata</taxon>
        <taxon>Craniata</taxon>
        <taxon>Vertebrata</taxon>
        <taxon>Euteleostomi</taxon>
        <taxon>Actinopterygii</taxon>
        <taxon>Neopterygii</taxon>
        <taxon>Teleostei</taxon>
        <taxon>Ostariophysi</taxon>
        <taxon>Cypriniformes</taxon>
        <taxon>Cyprinidae</taxon>
        <taxon>Cyprininae</taxon>
        <taxon>Sinocyclocheilus</taxon>
    </lineage>
</organism>
<dbReference type="InterPro" id="IPR022141">
    <property type="entry name" value="ATP_Ca_trans_C"/>
</dbReference>
<dbReference type="GO" id="GO:0098978">
    <property type="term" value="C:glutamatergic synapse"/>
    <property type="evidence" value="ECO:0007669"/>
    <property type="project" value="UniProtKB-ARBA"/>
</dbReference>
<keyword evidence="16 18" id="KW-0406">Ion transport</keyword>
<evidence type="ECO:0000256" key="15">
    <source>
        <dbReference type="ARBA" id="ARBA00022989"/>
    </source>
</evidence>
<keyword evidence="19" id="KW-0175">Coiled coil</keyword>
<feature type="transmembrane region" description="Helical" evidence="18">
    <location>
        <begin position="102"/>
        <end position="125"/>
    </location>
</feature>
<dbReference type="SUPFAM" id="SSF81660">
    <property type="entry name" value="Metal cation-transporting ATPase, ATP-binding domain N"/>
    <property type="match status" value="1"/>
</dbReference>
<evidence type="ECO:0000259" key="21">
    <source>
        <dbReference type="SMART" id="SM00831"/>
    </source>
</evidence>
<evidence type="ECO:0000256" key="12">
    <source>
        <dbReference type="ARBA" id="ARBA00022842"/>
    </source>
</evidence>
<evidence type="ECO:0000256" key="13">
    <source>
        <dbReference type="ARBA" id="ARBA00022860"/>
    </source>
</evidence>
<feature type="region of interest" description="Disordered" evidence="20">
    <location>
        <begin position="300"/>
        <end position="319"/>
    </location>
</feature>
<feature type="transmembrane region" description="Helical" evidence="18">
    <location>
        <begin position="365"/>
        <end position="386"/>
    </location>
</feature>
<dbReference type="GO" id="GO:0005524">
    <property type="term" value="F:ATP binding"/>
    <property type="evidence" value="ECO:0007669"/>
    <property type="project" value="UniProtKB-KW"/>
</dbReference>
<dbReference type="InterPro" id="IPR006408">
    <property type="entry name" value="P-type_ATPase_IIB"/>
</dbReference>
<feature type="domain" description="Cation-transporting P-type ATPase N-terminal" evidence="21">
    <location>
        <begin position="53"/>
        <end position="127"/>
    </location>
</feature>
<evidence type="ECO:0000256" key="4">
    <source>
        <dbReference type="ARBA" id="ARBA00022475"/>
    </source>
</evidence>
<dbReference type="Pfam" id="PF08282">
    <property type="entry name" value="Hydrolase_3"/>
    <property type="match status" value="1"/>
</dbReference>
<evidence type="ECO:0000256" key="17">
    <source>
        <dbReference type="ARBA" id="ARBA00023136"/>
    </source>
</evidence>
<evidence type="ECO:0000256" key="8">
    <source>
        <dbReference type="ARBA" id="ARBA00022723"/>
    </source>
</evidence>
<dbReference type="InterPro" id="IPR018303">
    <property type="entry name" value="ATPase_P-typ_P_site"/>
</dbReference>
<keyword evidence="10 18" id="KW-0106">Calcium</keyword>
<comment type="similarity">
    <text evidence="2 18">Belongs to the cation transport ATPase (P-type) (TC 3.A.3) family. Type IIB subfamily.</text>
</comment>
<keyword evidence="13" id="KW-0112">Calmodulin-binding</keyword>
<feature type="coiled-coil region" evidence="19">
    <location>
        <begin position="1065"/>
        <end position="1092"/>
    </location>
</feature>
<keyword evidence="9 18" id="KW-0547">Nucleotide-binding</keyword>
<proteinExistence type="inferred from homology"/>
<dbReference type="GO" id="GO:0051480">
    <property type="term" value="P:regulation of cytosolic calcium ion concentration"/>
    <property type="evidence" value="ECO:0007669"/>
    <property type="project" value="TreeGrafter"/>
</dbReference>
<reference evidence="22" key="2">
    <citation type="submission" date="2025-09" db="UniProtKB">
        <authorList>
            <consortium name="Ensembl"/>
        </authorList>
    </citation>
    <scope>IDENTIFICATION</scope>
</reference>
<evidence type="ECO:0000256" key="2">
    <source>
        <dbReference type="ARBA" id="ARBA00006124"/>
    </source>
</evidence>
<dbReference type="Pfam" id="PF13246">
    <property type="entry name" value="Cation_ATPase"/>
    <property type="match status" value="1"/>
</dbReference>
<gene>
    <name evidence="22" type="primary">LOC107593407</name>
</gene>
<keyword evidence="7 18" id="KW-0812">Transmembrane</keyword>
<dbReference type="GO" id="GO:0005388">
    <property type="term" value="F:P-type calcium transporter activity"/>
    <property type="evidence" value="ECO:0007669"/>
    <property type="project" value="UniProtKB-EC"/>
</dbReference>
<evidence type="ECO:0000256" key="1">
    <source>
        <dbReference type="ARBA" id="ARBA00004651"/>
    </source>
</evidence>
<dbReference type="GO" id="GO:0030165">
    <property type="term" value="F:PDZ domain binding"/>
    <property type="evidence" value="ECO:0007669"/>
    <property type="project" value="TreeGrafter"/>
</dbReference>
<dbReference type="Ensembl" id="ENSSGRT00000053224.1">
    <property type="protein sequence ID" value="ENSSGRP00000049813.1"/>
    <property type="gene ID" value="ENSSGRG00000018575.1"/>
</dbReference>
<dbReference type="InterPro" id="IPR044492">
    <property type="entry name" value="P_typ_ATPase_HD_dom"/>
</dbReference>
<dbReference type="GO" id="GO:0046872">
    <property type="term" value="F:metal ion binding"/>
    <property type="evidence" value="ECO:0007669"/>
    <property type="project" value="UniProtKB-KW"/>
</dbReference>
<sequence>MCYSVCVSLQASSPIPSSRAEANHAGDFGVTLEELRSLMELRGAEALQKIQDSFGDVESLCQRLKSSTSDGLSDNPTDLEKRRQAFGQNFIPPKKPKTFLQLVWEALQDVTLIILEIAAIISLGLSFYQPPGHESEGCGNGSGGTEDEGEAEAGWIEGAAILLSVICVVLVTAFNDWSKEKQFRGLQSRIELEQRFAVVRNGNVIQIPVAEMVVGDMAQVKYGDLLPADGVLIQGNDLKIDESSLTGESDHVRKSVEKDPMLLSGTHVMEGSGRMLVTAVGVNSQTGIIFTLLGAGEGEEEKKEKKGRSKKQDGAVAMEMQPLKSAEGGEVEEKEKKKANVPKKEKSVLQGKLTKLAVQIGKAGLVMSAITVIILVLYFVIETFVVEGRSWLPECTPIYVQYFVKFFIIGVTVLVVAVPEGLPLAVTISLAYSVKKMMKDNNLVRHLDACETMGNATAICSDKTGTLTTNRMTVVQSYINDQHFREIPDPSQIHHNTLEMIVNAISINCAYTSKIMPPDVEGGLPKQVGNKTECGLLGFLLDLKRDYAPVREQIPEEKLYKVYTFNSVRKSMSTVVQMPDGSFRLYSKGASEILLKKCSSILGANGETRNFKPRDRDEMVKKVIEPMACEGLRTICIAYRDLPCNPEPDWDNEAEIVTDLTCIAVVGIEDPVRPEVPEAICKCQRAGITVRMVTGDNINTARAIAAKCGIIQPGDDFLCLEGKDFNRRIRNEKGEIEQERIDKIWPKLRVLARSSPTDKHTLVKGIIDSTVLEQRQVVAVTGDGTNDGPALKKADVGFAMGIAGTDVAKEASDIILTDDNFSSIVKAVMWGRNVYDSISKFLQFQLTVNIVAVTVAFTGACITQDSPLKAVQMLWVNLIMDTFASLALATEPPTEALLLRKPYGRNNPLISLTMMKNILGHGVYQLIIIFTLLFVGEKIFNIDSGRNAPLHSPPSEHYTIIFNTFVLMQLFNEINARKIHGERNVFDGIFGNPIFCSIVLGTFGVQIVIVQFGGKPFSCAPLNVEQWLWCLFVGVGELLWGQVIATVPTSHLKCLKEAGHGPGTDEMTEDELADDEEEIDHAERELRRGQILWFRGLNRIQTQMQVVKAFRSSLYDGIEKPASRNSIHNFMAHPEFLINDFIHNIPLIDDTDIDDESEWSRHSHHLHPAFRKPPPPPVQHPQRSHSPPRPYRQYSLPATPNRNNNAIESGVCHLNLPTGLDGHWTTPSRQLYPLLALETTL</sequence>
<feature type="transmembrane region" description="Helical" evidence="18">
    <location>
        <begin position="994"/>
        <end position="1014"/>
    </location>
</feature>
<keyword evidence="11 18" id="KW-0067">ATP-binding</keyword>
<evidence type="ECO:0000256" key="7">
    <source>
        <dbReference type="ARBA" id="ARBA00022692"/>
    </source>
</evidence>
<comment type="function">
    <text evidence="18">Catalyzes the hydrolysis of ATP coupled with the transport of calcium.</text>
</comment>
<dbReference type="CDD" id="cd02081">
    <property type="entry name" value="P-type_ATPase_Ca_PMCA-like"/>
    <property type="match status" value="1"/>
</dbReference>
<dbReference type="GO" id="GO:0005886">
    <property type="term" value="C:plasma membrane"/>
    <property type="evidence" value="ECO:0007669"/>
    <property type="project" value="UniProtKB-SubCell"/>
</dbReference>
<dbReference type="SUPFAM" id="SSF81653">
    <property type="entry name" value="Calcium ATPase, transduction domain A"/>
    <property type="match status" value="1"/>
</dbReference>
<feature type="transmembrane region" description="Helical" evidence="18">
    <location>
        <begin position="918"/>
        <end position="936"/>
    </location>
</feature>
<keyword evidence="3 18" id="KW-0813">Transport</keyword>
<dbReference type="InterPro" id="IPR036412">
    <property type="entry name" value="HAD-like_sf"/>
</dbReference>
<dbReference type="FunFam" id="1.20.1110.10:FF:000002">
    <property type="entry name" value="Calcium-transporting ATPase"/>
    <property type="match status" value="1"/>
</dbReference>
<dbReference type="Gene3D" id="3.40.1110.10">
    <property type="entry name" value="Calcium-transporting ATPase, cytoplasmic domain N"/>
    <property type="match status" value="1"/>
</dbReference>
<evidence type="ECO:0000256" key="14">
    <source>
        <dbReference type="ARBA" id="ARBA00022967"/>
    </source>
</evidence>
<dbReference type="PRINTS" id="PR00119">
    <property type="entry name" value="CATATPASE"/>
</dbReference>
<dbReference type="SFLD" id="SFLDS00003">
    <property type="entry name" value="Haloacid_Dehalogenase"/>
    <property type="match status" value="1"/>
</dbReference>
<feature type="transmembrane region" description="Helical" evidence="18">
    <location>
        <begin position="406"/>
        <end position="432"/>
    </location>
</feature>
<evidence type="ECO:0000256" key="10">
    <source>
        <dbReference type="ARBA" id="ARBA00022837"/>
    </source>
</evidence>
<evidence type="ECO:0000256" key="18">
    <source>
        <dbReference type="RuleBase" id="RU361146"/>
    </source>
</evidence>
<dbReference type="InterPro" id="IPR023298">
    <property type="entry name" value="ATPase_P-typ_TM_dom_sf"/>
</dbReference>
<dbReference type="InterPro" id="IPR004014">
    <property type="entry name" value="ATPase_P-typ_cation-transptr_N"/>
</dbReference>
<keyword evidence="15 18" id="KW-1133">Transmembrane helix</keyword>
<evidence type="ECO:0000256" key="5">
    <source>
        <dbReference type="ARBA" id="ARBA00022553"/>
    </source>
</evidence>
<evidence type="ECO:0000256" key="3">
    <source>
        <dbReference type="ARBA" id="ARBA00022448"/>
    </source>
</evidence>
<comment type="catalytic activity">
    <reaction evidence="18">
        <text>Ca(2+)(in) + ATP + H2O = Ca(2+)(out) + ADP + phosphate + H(+)</text>
        <dbReference type="Rhea" id="RHEA:18105"/>
        <dbReference type="ChEBI" id="CHEBI:15377"/>
        <dbReference type="ChEBI" id="CHEBI:15378"/>
        <dbReference type="ChEBI" id="CHEBI:29108"/>
        <dbReference type="ChEBI" id="CHEBI:30616"/>
        <dbReference type="ChEBI" id="CHEBI:43474"/>
        <dbReference type="ChEBI" id="CHEBI:456216"/>
        <dbReference type="EC" id="7.2.2.10"/>
    </reaction>
</comment>
<dbReference type="Pfam" id="PF12424">
    <property type="entry name" value="ATP_Ca_trans_C"/>
    <property type="match status" value="1"/>
</dbReference>
<dbReference type="AlphaFoldDB" id="A0A672NGQ4"/>
<evidence type="ECO:0000313" key="23">
    <source>
        <dbReference type="Proteomes" id="UP000472262"/>
    </source>
</evidence>
<dbReference type="Pfam" id="PF00690">
    <property type="entry name" value="Cation_ATPase_N"/>
    <property type="match status" value="1"/>
</dbReference>
<dbReference type="Gene3D" id="2.70.150.10">
    <property type="entry name" value="Calcium-transporting ATPase, cytoplasmic transduction domain A"/>
    <property type="match status" value="1"/>
</dbReference>
<dbReference type="Pfam" id="PF00122">
    <property type="entry name" value="E1-E2_ATPase"/>
    <property type="match status" value="1"/>
</dbReference>
<dbReference type="Gene3D" id="1.20.1110.10">
    <property type="entry name" value="Calcium-transporting ATPase, transmembrane domain"/>
    <property type="match status" value="3"/>
</dbReference>
<reference evidence="22" key="1">
    <citation type="submission" date="2025-08" db="UniProtKB">
        <authorList>
            <consortium name="Ensembl"/>
        </authorList>
    </citation>
    <scope>IDENTIFICATION</scope>
</reference>
<dbReference type="FunFam" id="3.40.50.1000:FF:000007">
    <property type="entry name" value="Calcium-transporting ATPase"/>
    <property type="match status" value="1"/>
</dbReference>
<dbReference type="SUPFAM" id="SSF81665">
    <property type="entry name" value="Calcium ATPase, transmembrane domain M"/>
    <property type="match status" value="1"/>
</dbReference>
<dbReference type="InterPro" id="IPR006068">
    <property type="entry name" value="ATPase_P-typ_cation-transptr_C"/>
</dbReference>
<feature type="transmembrane region" description="Helical" evidence="18">
    <location>
        <begin position="155"/>
        <end position="174"/>
    </location>
</feature>
<evidence type="ECO:0000256" key="11">
    <source>
        <dbReference type="ARBA" id="ARBA00022840"/>
    </source>
</evidence>
<dbReference type="InterPro" id="IPR023299">
    <property type="entry name" value="ATPase_P-typ_cyto_dom_N"/>
</dbReference>
<keyword evidence="23" id="KW-1185">Reference proteome</keyword>
<evidence type="ECO:0000256" key="20">
    <source>
        <dbReference type="SAM" id="MobiDB-lite"/>
    </source>
</evidence>
<dbReference type="GO" id="GO:0016887">
    <property type="term" value="F:ATP hydrolysis activity"/>
    <property type="evidence" value="ECO:0007669"/>
    <property type="project" value="InterPro"/>
</dbReference>
<keyword evidence="14" id="KW-1278">Translocase</keyword>
<dbReference type="FunFam" id="1.20.1110.10:FF:000008">
    <property type="entry name" value="Calcium-transporting ATPase"/>
    <property type="match status" value="1"/>
</dbReference>
<name>A0A672NGQ4_SINGR</name>
<evidence type="ECO:0000313" key="22">
    <source>
        <dbReference type="Ensembl" id="ENSSGRP00000049813.1"/>
    </source>
</evidence>
<comment type="caution">
    <text evidence="18">Lacks conserved residue(s) required for the propagation of feature annotation.</text>
</comment>
<dbReference type="GO" id="GO:0005516">
    <property type="term" value="F:calmodulin binding"/>
    <property type="evidence" value="ECO:0007669"/>
    <property type="project" value="UniProtKB-KW"/>
</dbReference>
<dbReference type="FunFam" id="2.70.150.10:FF:000001">
    <property type="entry name" value="Calcium-transporting ATPase"/>
    <property type="match status" value="1"/>
</dbReference>
<dbReference type="PANTHER" id="PTHR24093">
    <property type="entry name" value="CATION TRANSPORTING ATPASE"/>
    <property type="match status" value="1"/>
</dbReference>